<keyword evidence="3" id="KW-1185">Reference proteome</keyword>
<protein>
    <recommendedName>
        <fullName evidence="1">Small ribosomal subunit protein mS35 mitochondrial conserved domain-containing protein</fullName>
    </recommendedName>
</protein>
<dbReference type="Proteomes" id="UP000800041">
    <property type="component" value="Unassembled WGS sequence"/>
</dbReference>
<dbReference type="PANTHER" id="PTHR13490">
    <property type="entry name" value="MITOCHONDRIAL 28S RIBOSOMAL PROTEIN S28"/>
    <property type="match status" value="1"/>
</dbReference>
<accession>A0A6G1GZ44</accession>
<dbReference type="GO" id="GO:0003735">
    <property type="term" value="F:structural constituent of ribosome"/>
    <property type="evidence" value="ECO:0007669"/>
    <property type="project" value="InterPro"/>
</dbReference>
<name>A0A6G1GZ44_9PEZI</name>
<proteinExistence type="predicted"/>
<evidence type="ECO:0000313" key="2">
    <source>
        <dbReference type="EMBL" id="KAF1986236.1"/>
    </source>
</evidence>
<dbReference type="EMBL" id="ML977158">
    <property type="protein sequence ID" value="KAF1986236.1"/>
    <property type="molecule type" value="Genomic_DNA"/>
</dbReference>
<sequence length="250" mass="28802">MVERDAERAFNTGVEEENHTSIDVADITSLGHFELEQQREIREFTRLAAWELPLLSRYAQPFQLPTKKTPFRFRYTSYLNEDHPSAPKVVVEFSPSDLPDLTTPQQHKLIKLAATRYNPSTDTIKMNCESHRTRVENKAHLLDQIKALLNEAKDPADTFEDVPFDFRHHKPKRDLKFPKEWRITPERQAELDRKRALVAEREAKAEAEGKLLAGESQIRLVLGAPNIEGFQGEKEPVLVGLSGRKRRIRG</sequence>
<dbReference type="GO" id="GO:0005763">
    <property type="term" value="C:mitochondrial small ribosomal subunit"/>
    <property type="evidence" value="ECO:0007669"/>
    <property type="project" value="TreeGrafter"/>
</dbReference>
<dbReference type="Pfam" id="PF10213">
    <property type="entry name" value="MRP-S28"/>
    <property type="match status" value="1"/>
</dbReference>
<dbReference type="OrthoDB" id="283424at2759"/>
<dbReference type="InterPro" id="IPR019349">
    <property type="entry name" value="Ribosomal_mS35_mit"/>
</dbReference>
<organism evidence="2 3">
    <name type="scientific">Aulographum hederae CBS 113979</name>
    <dbReference type="NCBI Taxonomy" id="1176131"/>
    <lineage>
        <taxon>Eukaryota</taxon>
        <taxon>Fungi</taxon>
        <taxon>Dikarya</taxon>
        <taxon>Ascomycota</taxon>
        <taxon>Pezizomycotina</taxon>
        <taxon>Dothideomycetes</taxon>
        <taxon>Pleosporomycetidae</taxon>
        <taxon>Aulographales</taxon>
        <taxon>Aulographaceae</taxon>
    </lineage>
</organism>
<evidence type="ECO:0000259" key="1">
    <source>
        <dbReference type="Pfam" id="PF10213"/>
    </source>
</evidence>
<evidence type="ECO:0000313" key="3">
    <source>
        <dbReference type="Proteomes" id="UP000800041"/>
    </source>
</evidence>
<gene>
    <name evidence="2" type="ORF">K402DRAFT_333203</name>
</gene>
<dbReference type="GO" id="GO:0032543">
    <property type="term" value="P:mitochondrial translation"/>
    <property type="evidence" value="ECO:0007669"/>
    <property type="project" value="InterPro"/>
</dbReference>
<dbReference type="InterPro" id="IPR039848">
    <property type="entry name" value="Ribosomal_mS35_mt"/>
</dbReference>
<reference evidence="2" key="1">
    <citation type="journal article" date="2020" name="Stud. Mycol.">
        <title>101 Dothideomycetes genomes: a test case for predicting lifestyles and emergence of pathogens.</title>
        <authorList>
            <person name="Haridas S."/>
            <person name="Albert R."/>
            <person name="Binder M."/>
            <person name="Bloem J."/>
            <person name="Labutti K."/>
            <person name="Salamov A."/>
            <person name="Andreopoulos B."/>
            <person name="Baker S."/>
            <person name="Barry K."/>
            <person name="Bills G."/>
            <person name="Bluhm B."/>
            <person name="Cannon C."/>
            <person name="Castanera R."/>
            <person name="Culley D."/>
            <person name="Daum C."/>
            <person name="Ezra D."/>
            <person name="Gonzalez J."/>
            <person name="Henrissat B."/>
            <person name="Kuo A."/>
            <person name="Liang C."/>
            <person name="Lipzen A."/>
            <person name="Lutzoni F."/>
            <person name="Magnuson J."/>
            <person name="Mondo S."/>
            <person name="Nolan M."/>
            <person name="Ohm R."/>
            <person name="Pangilinan J."/>
            <person name="Park H.-J."/>
            <person name="Ramirez L."/>
            <person name="Alfaro M."/>
            <person name="Sun H."/>
            <person name="Tritt A."/>
            <person name="Yoshinaga Y."/>
            <person name="Zwiers L.-H."/>
            <person name="Turgeon B."/>
            <person name="Goodwin S."/>
            <person name="Spatafora J."/>
            <person name="Crous P."/>
            <person name="Grigoriev I."/>
        </authorList>
    </citation>
    <scope>NUCLEOTIDE SEQUENCE</scope>
    <source>
        <strain evidence="2">CBS 113979</strain>
    </source>
</reference>
<dbReference type="PANTHER" id="PTHR13490:SF0">
    <property type="entry name" value="SMALL RIBOSOMAL SUBUNIT PROTEIN MS35"/>
    <property type="match status" value="1"/>
</dbReference>
<dbReference type="AlphaFoldDB" id="A0A6G1GZ44"/>
<feature type="domain" description="Small ribosomal subunit protein mS35 mitochondrial conserved" evidence="1">
    <location>
        <begin position="61"/>
        <end position="181"/>
    </location>
</feature>